<protein>
    <submittedName>
        <fullName evidence="2">Uncharacterized protein</fullName>
    </submittedName>
</protein>
<evidence type="ECO:0000256" key="1">
    <source>
        <dbReference type="SAM" id="Phobius"/>
    </source>
</evidence>
<reference evidence="2 3" key="1">
    <citation type="submission" date="2018-05" db="EMBL/GenBank/DDBJ databases">
        <title>Comparative genomics of bacterial root endophytes of switchgrass collected from native prairies over two seasons.</title>
        <authorList>
            <person name="Tang Y."/>
        </authorList>
    </citation>
    <scope>NUCLEOTIDE SEQUENCE [LARGE SCALE GENOMIC DNA]</scope>
    <source>
        <strain evidence="2 3">NFIX32</strain>
    </source>
</reference>
<accession>A0A318IM57</accession>
<gene>
    <name evidence="2" type="ORF">NA66_100994</name>
</gene>
<evidence type="ECO:0000313" key="3">
    <source>
        <dbReference type="Proteomes" id="UP000247755"/>
    </source>
</evidence>
<keyword evidence="1" id="KW-0812">Transmembrane</keyword>
<comment type="caution">
    <text evidence="2">The sequence shown here is derived from an EMBL/GenBank/DDBJ whole genome shotgun (WGS) entry which is preliminary data.</text>
</comment>
<sequence length="115" mass="13034">MHIARNASGPHFGYYRTDMRCRMRERDGVSFAHRDSRISVARRAFEPITGATEQAFVAAERRVSLQVPSVWPSGPPVAQLSRSVSRLRRVVMYNIVWLVGAVVIVLFVLGYFGLR</sequence>
<name>A0A318IM57_BURPY</name>
<organism evidence="2 3">
    <name type="scientific">Burkholderia pyrrocinia</name>
    <name type="common">Pseudomonas pyrrocinia</name>
    <dbReference type="NCBI Taxonomy" id="60550"/>
    <lineage>
        <taxon>Bacteria</taxon>
        <taxon>Pseudomonadati</taxon>
        <taxon>Pseudomonadota</taxon>
        <taxon>Betaproteobacteria</taxon>
        <taxon>Burkholderiales</taxon>
        <taxon>Burkholderiaceae</taxon>
        <taxon>Burkholderia</taxon>
        <taxon>Burkholderia cepacia complex</taxon>
    </lineage>
</organism>
<keyword evidence="1" id="KW-1133">Transmembrane helix</keyword>
<dbReference type="Proteomes" id="UP000247755">
    <property type="component" value="Unassembled WGS sequence"/>
</dbReference>
<dbReference type="AlphaFoldDB" id="A0A318IM57"/>
<keyword evidence="1" id="KW-0472">Membrane</keyword>
<evidence type="ECO:0000313" key="2">
    <source>
        <dbReference type="EMBL" id="PXX33833.1"/>
    </source>
</evidence>
<feature type="transmembrane region" description="Helical" evidence="1">
    <location>
        <begin position="90"/>
        <end position="114"/>
    </location>
</feature>
<dbReference type="EMBL" id="QJJY01000009">
    <property type="protein sequence ID" value="PXX33833.1"/>
    <property type="molecule type" value="Genomic_DNA"/>
</dbReference>
<proteinExistence type="predicted"/>